<accession>A0ABW7XKA8</accession>
<proteinExistence type="inferred from homology"/>
<keyword evidence="9" id="KW-1185">Reference proteome</keyword>
<sequence length="200" mass="20731">MTDTGTEPGLPRGARLGVDVGMARIGLAASDPDGLVATPVETVPRVLAGSGKQGAPGAKQKAQGAKARSATGTTADVQRIVDEVVERFAAVVYVGLPRHLSGKEGAATADARRFAARLTVALADAGERAAVRLVDERMTTVSAHQALHAAGRKTKKHRSVIDQAAAVIILQSALDAERAKGERAGELVVVETVHDTHDRP</sequence>
<evidence type="ECO:0000256" key="6">
    <source>
        <dbReference type="SAM" id="MobiDB-lite"/>
    </source>
</evidence>
<dbReference type="Pfam" id="PF03652">
    <property type="entry name" value="RuvX"/>
    <property type="match status" value="1"/>
</dbReference>
<keyword evidence="3 5" id="KW-0540">Nuclease</keyword>
<evidence type="ECO:0000256" key="5">
    <source>
        <dbReference type="HAMAP-Rule" id="MF_00651"/>
    </source>
</evidence>
<keyword evidence="2 5" id="KW-0690">Ribosome biogenesis</keyword>
<dbReference type="PANTHER" id="PTHR33317:SF4">
    <property type="entry name" value="POLYNUCLEOTIDYL TRANSFERASE, RIBONUCLEASE H-LIKE SUPERFAMILY PROTEIN"/>
    <property type="match status" value="1"/>
</dbReference>
<comment type="function">
    <text evidence="5">Could be a nuclease involved in processing of the 5'-end of pre-16S rRNA.</text>
</comment>
<dbReference type="InterPro" id="IPR006641">
    <property type="entry name" value="YqgF/RNaseH-like_dom"/>
</dbReference>
<comment type="caution">
    <text evidence="8">The sequence shown here is derived from an EMBL/GenBank/DDBJ whole genome shotgun (WGS) entry which is preliminary data.</text>
</comment>
<keyword evidence="1 5" id="KW-0963">Cytoplasm</keyword>
<comment type="similarity">
    <text evidence="5">Belongs to the YqgF HJR family.</text>
</comment>
<dbReference type="SMART" id="SM00732">
    <property type="entry name" value="YqgFc"/>
    <property type="match status" value="1"/>
</dbReference>
<comment type="subcellular location">
    <subcellularLocation>
        <location evidence="5">Cytoplasm</location>
    </subcellularLocation>
</comment>
<gene>
    <name evidence="8" type="primary">ruvX</name>
    <name evidence="8" type="ORF">ACH47X_12125</name>
</gene>
<dbReference type="RefSeq" id="WP_397404537.1">
    <property type="nucleotide sequence ID" value="NZ_JBIRYI010000006.1"/>
</dbReference>
<dbReference type="CDD" id="cd16964">
    <property type="entry name" value="YqgF"/>
    <property type="match status" value="1"/>
</dbReference>
<dbReference type="HAMAP" id="MF_00651">
    <property type="entry name" value="Nuclease_YqgF"/>
    <property type="match status" value="1"/>
</dbReference>
<evidence type="ECO:0000256" key="4">
    <source>
        <dbReference type="ARBA" id="ARBA00022801"/>
    </source>
</evidence>
<feature type="domain" description="YqgF/RNase H-like" evidence="7">
    <location>
        <begin position="13"/>
        <end position="143"/>
    </location>
</feature>
<feature type="region of interest" description="Disordered" evidence="6">
    <location>
        <begin position="47"/>
        <end position="70"/>
    </location>
</feature>
<dbReference type="EMBL" id="JBIRYI010000006">
    <property type="protein sequence ID" value="MFI2487654.1"/>
    <property type="molecule type" value="Genomic_DNA"/>
</dbReference>
<evidence type="ECO:0000256" key="2">
    <source>
        <dbReference type="ARBA" id="ARBA00022517"/>
    </source>
</evidence>
<evidence type="ECO:0000259" key="7">
    <source>
        <dbReference type="SMART" id="SM00732"/>
    </source>
</evidence>
<evidence type="ECO:0000256" key="3">
    <source>
        <dbReference type="ARBA" id="ARBA00022722"/>
    </source>
</evidence>
<dbReference type="Gene3D" id="3.30.420.140">
    <property type="entry name" value="YqgF/RNase H-like domain"/>
    <property type="match status" value="1"/>
</dbReference>
<evidence type="ECO:0000256" key="1">
    <source>
        <dbReference type="ARBA" id="ARBA00022490"/>
    </source>
</evidence>
<protein>
    <recommendedName>
        <fullName evidence="5">Putative pre-16S rRNA nuclease</fullName>
        <ecNumber evidence="5">3.1.-.-</ecNumber>
    </recommendedName>
</protein>
<dbReference type="EC" id="3.1.-.-" evidence="5"/>
<dbReference type="InterPro" id="IPR012337">
    <property type="entry name" value="RNaseH-like_sf"/>
</dbReference>
<keyword evidence="4 5" id="KW-0378">Hydrolase</keyword>
<dbReference type="Proteomes" id="UP001611580">
    <property type="component" value="Unassembled WGS sequence"/>
</dbReference>
<name>A0ABW7XKA8_9MICO</name>
<dbReference type="InterPro" id="IPR005227">
    <property type="entry name" value="YqgF"/>
</dbReference>
<feature type="compositionally biased region" description="Low complexity" evidence="6">
    <location>
        <begin position="48"/>
        <end position="67"/>
    </location>
</feature>
<organism evidence="8 9">
    <name type="scientific">Promicromonospora kroppenstedtii</name>
    <dbReference type="NCBI Taxonomy" id="440482"/>
    <lineage>
        <taxon>Bacteria</taxon>
        <taxon>Bacillati</taxon>
        <taxon>Actinomycetota</taxon>
        <taxon>Actinomycetes</taxon>
        <taxon>Micrococcales</taxon>
        <taxon>Promicromonosporaceae</taxon>
        <taxon>Promicromonospora</taxon>
    </lineage>
</organism>
<evidence type="ECO:0000313" key="9">
    <source>
        <dbReference type="Proteomes" id="UP001611580"/>
    </source>
</evidence>
<evidence type="ECO:0000313" key="8">
    <source>
        <dbReference type="EMBL" id="MFI2487654.1"/>
    </source>
</evidence>
<dbReference type="NCBIfam" id="TIGR00250">
    <property type="entry name" value="RNAse_H_YqgF"/>
    <property type="match status" value="1"/>
</dbReference>
<dbReference type="SUPFAM" id="SSF53098">
    <property type="entry name" value="Ribonuclease H-like"/>
    <property type="match status" value="1"/>
</dbReference>
<dbReference type="PANTHER" id="PTHR33317">
    <property type="entry name" value="POLYNUCLEOTIDYL TRANSFERASE, RIBONUCLEASE H-LIKE SUPERFAMILY PROTEIN"/>
    <property type="match status" value="1"/>
</dbReference>
<dbReference type="InterPro" id="IPR037027">
    <property type="entry name" value="YqgF/RNaseH-like_dom_sf"/>
</dbReference>
<reference evidence="8 9" key="1">
    <citation type="submission" date="2024-10" db="EMBL/GenBank/DDBJ databases">
        <title>The Natural Products Discovery Center: Release of the First 8490 Sequenced Strains for Exploring Actinobacteria Biosynthetic Diversity.</title>
        <authorList>
            <person name="Kalkreuter E."/>
            <person name="Kautsar S.A."/>
            <person name="Yang D."/>
            <person name="Bader C.D."/>
            <person name="Teijaro C.N."/>
            <person name="Fluegel L."/>
            <person name="Davis C.M."/>
            <person name="Simpson J.R."/>
            <person name="Lauterbach L."/>
            <person name="Steele A.D."/>
            <person name="Gui C."/>
            <person name="Meng S."/>
            <person name="Li G."/>
            <person name="Viehrig K."/>
            <person name="Ye F."/>
            <person name="Su P."/>
            <person name="Kiefer A.F."/>
            <person name="Nichols A."/>
            <person name="Cepeda A.J."/>
            <person name="Yan W."/>
            <person name="Fan B."/>
            <person name="Jiang Y."/>
            <person name="Adhikari A."/>
            <person name="Zheng C.-J."/>
            <person name="Schuster L."/>
            <person name="Cowan T.M."/>
            <person name="Smanski M.J."/>
            <person name="Chevrette M.G."/>
            <person name="De Carvalho L.P.S."/>
            <person name="Shen B."/>
        </authorList>
    </citation>
    <scope>NUCLEOTIDE SEQUENCE [LARGE SCALE GENOMIC DNA]</scope>
    <source>
        <strain evidence="8 9">NPDC019481</strain>
    </source>
</reference>